<dbReference type="InterPro" id="IPR032867">
    <property type="entry name" value="DYW_dom"/>
</dbReference>
<proteinExistence type="predicted"/>
<organism evidence="2 3">
    <name type="scientific">Sphagnum jensenii</name>
    <dbReference type="NCBI Taxonomy" id="128206"/>
    <lineage>
        <taxon>Eukaryota</taxon>
        <taxon>Viridiplantae</taxon>
        <taxon>Streptophyta</taxon>
        <taxon>Embryophyta</taxon>
        <taxon>Bryophyta</taxon>
        <taxon>Sphagnophytina</taxon>
        <taxon>Sphagnopsida</taxon>
        <taxon>Sphagnales</taxon>
        <taxon>Sphagnaceae</taxon>
        <taxon>Sphagnum</taxon>
    </lineage>
</organism>
<name>A0ABP1BW66_9BRYO</name>
<dbReference type="Pfam" id="PF14432">
    <property type="entry name" value="DYW_deaminase"/>
    <property type="match status" value="1"/>
</dbReference>
<dbReference type="Proteomes" id="UP001497522">
    <property type="component" value="Chromosome 8"/>
</dbReference>
<protein>
    <recommendedName>
        <fullName evidence="1">DYW domain-containing protein</fullName>
    </recommendedName>
</protein>
<sequence length="97" mass="11308">MHDAGYVPDTKFVLHNVEEEEKMFHLCHHSEKQSIAYGLISSDPGTPFRITKNLQVCGDCHTSMKFISKLVGRAIIVWDANRFHHFEDDICSCMYYW</sequence>
<evidence type="ECO:0000313" key="2">
    <source>
        <dbReference type="EMBL" id="CAK9880658.1"/>
    </source>
</evidence>
<keyword evidence="3" id="KW-1185">Reference proteome</keyword>
<feature type="domain" description="DYW" evidence="1">
    <location>
        <begin position="5"/>
        <end position="97"/>
    </location>
</feature>
<accession>A0ABP1BW66</accession>
<evidence type="ECO:0000259" key="1">
    <source>
        <dbReference type="Pfam" id="PF14432"/>
    </source>
</evidence>
<reference evidence="2" key="1">
    <citation type="submission" date="2024-03" db="EMBL/GenBank/DDBJ databases">
        <authorList>
            <consortium name="ELIXIR-Norway"/>
            <consortium name="Elixir Norway"/>
        </authorList>
    </citation>
    <scope>NUCLEOTIDE SEQUENCE</scope>
</reference>
<dbReference type="EMBL" id="OZ023709">
    <property type="protein sequence ID" value="CAK9880658.1"/>
    <property type="molecule type" value="Genomic_DNA"/>
</dbReference>
<evidence type="ECO:0000313" key="3">
    <source>
        <dbReference type="Proteomes" id="UP001497522"/>
    </source>
</evidence>
<gene>
    <name evidence="2" type="ORF">CSSPJE1EN2_LOCUS22057</name>
</gene>